<gene>
    <name evidence="2" type="ORF">GAK29_03262</name>
</gene>
<evidence type="ECO:0000256" key="1">
    <source>
        <dbReference type="SAM" id="MobiDB-lite"/>
    </source>
</evidence>
<reference evidence="3" key="1">
    <citation type="journal article" date="2020" name="MBio">
        <title>Horizontal gene transfer to a defensive symbiont with a reduced genome amongst a multipartite beetle microbiome.</title>
        <authorList>
            <person name="Waterworth S.C."/>
            <person name="Florez L.V."/>
            <person name="Rees E.R."/>
            <person name="Hertweck C."/>
            <person name="Kaltenpoth M."/>
            <person name="Kwan J.C."/>
        </authorList>
    </citation>
    <scope>NUCLEOTIDE SEQUENCE [LARGE SCALE GENOMIC DNA]</scope>
</reference>
<evidence type="ECO:0000313" key="3">
    <source>
        <dbReference type="Proteomes" id="UP000490535"/>
    </source>
</evidence>
<organism evidence="2 3">
    <name type="scientific">Acinetobacter bereziniae</name>
    <name type="common">Acinetobacter genomosp. 10</name>
    <dbReference type="NCBI Taxonomy" id="106648"/>
    <lineage>
        <taxon>Bacteria</taxon>
        <taxon>Pseudomonadati</taxon>
        <taxon>Pseudomonadota</taxon>
        <taxon>Gammaproteobacteria</taxon>
        <taxon>Moraxellales</taxon>
        <taxon>Moraxellaceae</taxon>
        <taxon>Acinetobacter</taxon>
    </lineage>
</organism>
<comment type="caution">
    <text evidence="2">The sequence shown here is derived from an EMBL/GenBank/DDBJ whole genome shotgun (WGS) entry which is preliminary data.</text>
</comment>
<feature type="region of interest" description="Disordered" evidence="1">
    <location>
        <begin position="106"/>
        <end position="137"/>
    </location>
</feature>
<feature type="compositionally biased region" description="Polar residues" evidence="1">
    <location>
        <begin position="110"/>
        <end position="123"/>
    </location>
</feature>
<accession>A0A833UB99</accession>
<sequence length="137" mass="15537">MRSESENQVHLKSCQNINKETSSVNEVESHSNYTESIYNAMTSAKSESGDTGWIKQTKEMVEQNPDALIGTRLPNQDEREQLLNLKRQIKSTAQVAKVTAKKVSIPFTARNPNRKPTNETIANQDDLKKEDHHNSKQ</sequence>
<feature type="region of interest" description="Disordered" evidence="1">
    <location>
        <begin position="1"/>
        <end position="29"/>
    </location>
</feature>
<evidence type="ECO:0000313" key="2">
    <source>
        <dbReference type="EMBL" id="KAF1022094.1"/>
    </source>
</evidence>
<dbReference type="AlphaFoldDB" id="A0A833UB99"/>
<feature type="compositionally biased region" description="Polar residues" evidence="1">
    <location>
        <begin position="10"/>
        <end position="29"/>
    </location>
</feature>
<name>A0A833UB99_ACIBZ</name>
<proteinExistence type="predicted"/>
<dbReference type="Proteomes" id="UP000490535">
    <property type="component" value="Unassembled WGS sequence"/>
</dbReference>
<protein>
    <submittedName>
        <fullName evidence="2">Uncharacterized protein</fullName>
    </submittedName>
</protein>
<dbReference type="EMBL" id="WNDP01000098">
    <property type="protein sequence ID" value="KAF1022094.1"/>
    <property type="molecule type" value="Genomic_DNA"/>
</dbReference>
<feature type="compositionally biased region" description="Basic and acidic residues" evidence="1">
    <location>
        <begin position="125"/>
        <end position="137"/>
    </location>
</feature>